<dbReference type="Gene3D" id="1.25.40.10">
    <property type="entry name" value="Tetratricopeptide repeat domain"/>
    <property type="match status" value="1"/>
</dbReference>
<dbReference type="GO" id="GO:0003677">
    <property type="term" value="F:DNA binding"/>
    <property type="evidence" value="ECO:0007669"/>
    <property type="project" value="TreeGrafter"/>
</dbReference>
<gene>
    <name evidence="4" type="ORF">B0I31_103736</name>
</gene>
<evidence type="ECO:0000256" key="1">
    <source>
        <dbReference type="ARBA" id="ARBA00023015"/>
    </source>
</evidence>
<protein>
    <submittedName>
        <fullName evidence="4">Transcriptional activator</fullName>
    </submittedName>
</protein>
<dbReference type="GO" id="GO:0006355">
    <property type="term" value="P:regulation of DNA-templated transcription"/>
    <property type="evidence" value="ECO:0007669"/>
    <property type="project" value="TreeGrafter"/>
</dbReference>
<dbReference type="AlphaFoldDB" id="A0A2P8IET2"/>
<keyword evidence="1" id="KW-0805">Transcription regulation</keyword>
<sequence>MLFKAGVAASEPQRAVESLRAALALCRGTPFADLEVPVLTDWARRLAERRLTAVEALYQAELACGLHEAVLGELADLVREHPWRERLQDRCGSASGWGTIPQHTNGIIAK</sequence>
<dbReference type="PANTHER" id="PTHR35807:SF1">
    <property type="entry name" value="TRANSCRIPTIONAL REGULATOR REDD"/>
    <property type="match status" value="1"/>
</dbReference>
<dbReference type="InterPro" id="IPR005158">
    <property type="entry name" value="BTAD"/>
</dbReference>
<evidence type="ECO:0000259" key="3">
    <source>
        <dbReference type="SMART" id="SM01043"/>
    </source>
</evidence>
<dbReference type="EMBL" id="PYAX01000003">
    <property type="protein sequence ID" value="PSL56976.1"/>
    <property type="molecule type" value="Genomic_DNA"/>
</dbReference>
<dbReference type="Pfam" id="PF03704">
    <property type="entry name" value="BTAD"/>
    <property type="match status" value="1"/>
</dbReference>
<accession>A0A2P8IET2</accession>
<dbReference type="SUPFAM" id="SSF48452">
    <property type="entry name" value="TPR-like"/>
    <property type="match status" value="1"/>
</dbReference>
<proteinExistence type="predicted"/>
<dbReference type="Proteomes" id="UP000241118">
    <property type="component" value="Unassembled WGS sequence"/>
</dbReference>
<name>A0A2P8IET2_SACCR</name>
<organism evidence="4 5">
    <name type="scientific">Saccharothrix carnea</name>
    <dbReference type="NCBI Taxonomy" id="1280637"/>
    <lineage>
        <taxon>Bacteria</taxon>
        <taxon>Bacillati</taxon>
        <taxon>Actinomycetota</taxon>
        <taxon>Actinomycetes</taxon>
        <taxon>Pseudonocardiales</taxon>
        <taxon>Pseudonocardiaceae</taxon>
        <taxon>Saccharothrix</taxon>
    </lineage>
</organism>
<dbReference type="OrthoDB" id="4336084at2"/>
<keyword evidence="5" id="KW-1185">Reference proteome</keyword>
<dbReference type="InterPro" id="IPR011990">
    <property type="entry name" value="TPR-like_helical_dom_sf"/>
</dbReference>
<evidence type="ECO:0000313" key="5">
    <source>
        <dbReference type="Proteomes" id="UP000241118"/>
    </source>
</evidence>
<comment type="caution">
    <text evidence="4">The sequence shown here is derived from an EMBL/GenBank/DDBJ whole genome shotgun (WGS) entry which is preliminary data.</text>
</comment>
<evidence type="ECO:0000256" key="2">
    <source>
        <dbReference type="ARBA" id="ARBA00023163"/>
    </source>
</evidence>
<evidence type="ECO:0000313" key="4">
    <source>
        <dbReference type="EMBL" id="PSL56976.1"/>
    </source>
</evidence>
<feature type="domain" description="Bacterial transcriptional activator" evidence="3">
    <location>
        <begin position="1"/>
        <end position="101"/>
    </location>
</feature>
<dbReference type="PANTHER" id="PTHR35807">
    <property type="entry name" value="TRANSCRIPTIONAL REGULATOR REDD-RELATED"/>
    <property type="match status" value="1"/>
</dbReference>
<dbReference type="SMART" id="SM01043">
    <property type="entry name" value="BTAD"/>
    <property type="match status" value="1"/>
</dbReference>
<reference evidence="4 5" key="1">
    <citation type="submission" date="2018-03" db="EMBL/GenBank/DDBJ databases">
        <title>Genomic Encyclopedia of Type Strains, Phase III (KMG-III): the genomes of soil and plant-associated and newly described type strains.</title>
        <authorList>
            <person name="Whitman W."/>
        </authorList>
    </citation>
    <scope>NUCLEOTIDE SEQUENCE [LARGE SCALE GENOMIC DNA]</scope>
    <source>
        <strain evidence="4 5">CGMCC 4.7097</strain>
    </source>
</reference>
<keyword evidence="2" id="KW-0804">Transcription</keyword>
<dbReference type="InterPro" id="IPR051677">
    <property type="entry name" value="AfsR-DnrI-RedD_regulator"/>
</dbReference>